<organism evidence="2 3">
    <name type="scientific">Candidatus Paenalcaligenes intestinipullorum</name>
    <dbReference type="NCBI Taxonomy" id="2838718"/>
    <lineage>
        <taxon>Bacteria</taxon>
        <taxon>Pseudomonadati</taxon>
        <taxon>Pseudomonadota</taxon>
        <taxon>Betaproteobacteria</taxon>
        <taxon>Burkholderiales</taxon>
        <taxon>Alcaligenaceae</taxon>
        <taxon>Paenalcaligenes</taxon>
    </lineage>
</organism>
<dbReference type="EC" id="1.17.8.1" evidence="2"/>
<dbReference type="PANTHER" id="PTHR42923">
    <property type="entry name" value="PROTOPORPHYRINOGEN OXIDASE"/>
    <property type="match status" value="1"/>
</dbReference>
<reference evidence="2" key="2">
    <citation type="submission" date="2021-04" db="EMBL/GenBank/DDBJ databases">
        <authorList>
            <person name="Gilroy R."/>
        </authorList>
    </citation>
    <scope>NUCLEOTIDE SEQUENCE</scope>
    <source>
        <strain evidence="2">9264</strain>
    </source>
</reference>
<keyword evidence="2" id="KW-0560">Oxidoreductase</keyword>
<reference evidence="2" key="1">
    <citation type="journal article" date="2021" name="PeerJ">
        <title>Extensive microbial diversity within the chicken gut microbiome revealed by metagenomics and culture.</title>
        <authorList>
            <person name="Gilroy R."/>
            <person name="Ravi A."/>
            <person name="Getino M."/>
            <person name="Pursley I."/>
            <person name="Horton D.L."/>
            <person name="Alikhan N.F."/>
            <person name="Baker D."/>
            <person name="Gharbi K."/>
            <person name="Hall N."/>
            <person name="Watson M."/>
            <person name="Adriaenssens E.M."/>
            <person name="Foster-Nyarko E."/>
            <person name="Jarju S."/>
            <person name="Secka A."/>
            <person name="Antonio M."/>
            <person name="Oren A."/>
            <person name="Chaudhuri R.R."/>
            <person name="La Ragione R."/>
            <person name="Hildebrand F."/>
            <person name="Pallen M.J."/>
        </authorList>
    </citation>
    <scope>NUCLEOTIDE SEQUENCE</scope>
    <source>
        <strain evidence="2">9264</strain>
    </source>
</reference>
<dbReference type="Gene3D" id="3.50.50.60">
    <property type="entry name" value="FAD/NAD(P)-binding domain"/>
    <property type="match status" value="1"/>
</dbReference>
<dbReference type="InterPro" id="IPR002937">
    <property type="entry name" value="Amino_oxidase"/>
</dbReference>
<dbReference type="Pfam" id="PF01593">
    <property type="entry name" value="Amino_oxidase"/>
    <property type="match status" value="1"/>
</dbReference>
<dbReference type="SUPFAM" id="SSF51905">
    <property type="entry name" value="FAD/NAD(P)-binding domain"/>
    <property type="match status" value="1"/>
</dbReference>
<accession>A0A9D2RI97</accession>
<dbReference type="InterPro" id="IPR017830">
    <property type="entry name" value="SQase_HpnE"/>
</dbReference>
<proteinExistence type="predicted"/>
<evidence type="ECO:0000259" key="1">
    <source>
        <dbReference type="Pfam" id="PF01593"/>
    </source>
</evidence>
<protein>
    <submittedName>
        <fullName evidence="2">Hydroxysqualene dehydroxylase HpnE</fullName>
        <ecNumber evidence="2">1.17.8.1</ecNumber>
    </submittedName>
</protein>
<evidence type="ECO:0000313" key="2">
    <source>
        <dbReference type="EMBL" id="HJD44350.1"/>
    </source>
</evidence>
<dbReference type="NCBIfam" id="TIGR03467">
    <property type="entry name" value="HpnE"/>
    <property type="match status" value="1"/>
</dbReference>
<dbReference type="Proteomes" id="UP000823889">
    <property type="component" value="Unassembled WGS sequence"/>
</dbReference>
<dbReference type="InterPro" id="IPR050464">
    <property type="entry name" value="Zeta_carotene_desat/Oxidored"/>
</dbReference>
<feature type="domain" description="Amine oxidase" evidence="1">
    <location>
        <begin position="14"/>
        <end position="440"/>
    </location>
</feature>
<gene>
    <name evidence="2" type="primary">hpnE</name>
    <name evidence="2" type="ORF">H9906_04885</name>
</gene>
<evidence type="ECO:0000313" key="3">
    <source>
        <dbReference type="Proteomes" id="UP000823889"/>
    </source>
</evidence>
<comment type="caution">
    <text evidence="2">The sequence shown here is derived from an EMBL/GenBank/DDBJ whole genome shotgun (WGS) entry which is preliminary data.</text>
</comment>
<name>A0A9D2RI97_9BURK</name>
<dbReference type="PANTHER" id="PTHR42923:SF47">
    <property type="entry name" value="BLR3003 PROTEIN"/>
    <property type="match status" value="1"/>
</dbReference>
<dbReference type="EMBL" id="DWUQ01000097">
    <property type="protein sequence ID" value="HJD44350.1"/>
    <property type="molecule type" value="Genomic_DNA"/>
</dbReference>
<sequence length="446" mass="49726">MKIAIIGAGWAGAAAAHYLPLHYDVHVFEASRHIGGRARGFDSQKLQRTIDNGQHLLLGAYTQSLALMQSLGINLEQAFHRFDLTIESADQQQRLKAWPLPAPLHLLGAFLSSKGFSGADKLAMLRLQRSLQRQGWRTTSGQTVLQLLQATQQTATLIDCLWQPLCLAAMNTPIELACAQLFAYVLRDSLGGQRRDSQMLIPKHNLSALWPKHALQGRTVHLGQRVERVTPLPEQSGCLVDDAYFDACLITTPPYATARLFQSQALDALAASSLLEMDAVAAWLNGLQQVKYRPIATLYLQLEQAWHEPVPMLMLHEDRSRHHYGQWLFNHQAIPDSFASPLLSVVISDADALSAHPRELVVKRIEEQLREQLQGRLPLPAVQATELIIEKRATFEATPNCFRASMQSPWPNILLAGDWVDSEYPGVLESAVRSAKHCAEFLNQEP</sequence>
<dbReference type="AlphaFoldDB" id="A0A9D2RI97"/>
<dbReference type="InterPro" id="IPR036188">
    <property type="entry name" value="FAD/NAD-bd_sf"/>
</dbReference>
<dbReference type="GO" id="GO:0016491">
    <property type="term" value="F:oxidoreductase activity"/>
    <property type="evidence" value="ECO:0007669"/>
    <property type="project" value="UniProtKB-KW"/>
</dbReference>